<protein>
    <recommendedName>
        <fullName evidence="2">lipoyl(octanoyl) transferase</fullName>
        <ecNumber evidence="2">2.3.1.181</ecNumber>
    </recommendedName>
</protein>
<organism evidence="6">
    <name type="scientific">marine sediment metagenome</name>
    <dbReference type="NCBI Taxonomy" id="412755"/>
    <lineage>
        <taxon>unclassified sequences</taxon>
        <taxon>metagenomes</taxon>
        <taxon>ecological metagenomes</taxon>
    </lineage>
</organism>
<evidence type="ECO:0000256" key="4">
    <source>
        <dbReference type="ARBA" id="ARBA00023315"/>
    </source>
</evidence>
<dbReference type="SUPFAM" id="SSF55681">
    <property type="entry name" value="Class II aaRS and biotin synthetases"/>
    <property type="match status" value="1"/>
</dbReference>
<name>X1AE88_9ZZZZ</name>
<comment type="pathway">
    <text evidence="1">Protein modification; protein lipoylation via endogenous pathway; protein N(6)-(lipoyl)lysine from octanoyl-[acyl-carrier-protein]: step 1/2.</text>
</comment>
<dbReference type="InterPro" id="IPR004143">
    <property type="entry name" value="BPL_LPL_catalytic"/>
</dbReference>
<dbReference type="PANTHER" id="PTHR10993:SF7">
    <property type="entry name" value="LIPOYLTRANSFERASE 2, MITOCHONDRIAL-RELATED"/>
    <property type="match status" value="1"/>
</dbReference>
<feature type="domain" description="BPL/LPL catalytic" evidence="5">
    <location>
        <begin position="37"/>
        <end position="216"/>
    </location>
</feature>
<dbReference type="NCBIfam" id="NF010925">
    <property type="entry name" value="PRK14345.1"/>
    <property type="match status" value="1"/>
</dbReference>
<evidence type="ECO:0000256" key="3">
    <source>
        <dbReference type="ARBA" id="ARBA00022679"/>
    </source>
</evidence>
<dbReference type="Gene3D" id="3.30.930.10">
    <property type="entry name" value="Bira Bifunctional Protein, Domain 2"/>
    <property type="match status" value="1"/>
</dbReference>
<sequence>MEGLKNMRELKVIDFKKLIEYKEGLKLQKLYEEKSLNGKTDFLLLLEHYPVITIGKSGNSLNILFNEDALKNKGVSVYHTDRGGDVTYHGPGQLVGYPILNLRYYKKDVKWYVKSLEEILIKTLNEYSIKAEMITKLIGVWVEERRKRATIRFRLLKLVTYHGFALNVNNDLTPFSYIIPCGIKDVNITSMKEVLNKEIDMKTLKKNIIKEFKSTL</sequence>
<dbReference type="InterPro" id="IPR020605">
    <property type="entry name" value="Octanoyltransferase_CS"/>
</dbReference>
<comment type="caution">
    <text evidence="6">The sequence shown here is derived from an EMBL/GenBank/DDBJ whole genome shotgun (WGS) entry which is preliminary data.</text>
</comment>
<dbReference type="GO" id="GO:0009249">
    <property type="term" value="P:protein lipoylation"/>
    <property type="evidence" value="ECO:0007669"/>
    <property type="project" value="InterPro"/>
</dbReference>
<evidence type="ECO:0000259" key="5">
    <source>
        <dbReference type="PROSITE" id="PS51733"/>
    </source>
</evidence>
<dbReference type="HAMAP" id="MF_00013">
    <property type="entry name" value="LipB"/>
    <property type="match status" value="1"/>
</dbReference>
<dbReference type="GO" id="GO:0033819">
    <property type="term" value="F:lipoyl(octanoyl) transferase activity"/>
    <property type="evidence" value="ECO:0007669"/>
    <property type="project" value="UniProtKB-EC"/>
</dbReference>
<dbReference type="EC" id="2.3.1.181" evidence="2"/>
<dbReference type="UniPathway" id="UPA00538">
    <property type="reaction ID" value="UER00592"/>
</dbReference>
<keyword evidence="3" id="KW-0808">Transferase</keyword>
<dbReference type="AlphaFoldDB" id="X1AE88"/>
<dbReference type="PANTHER" id="PTHR10993">
    <property type="entry name" value="OCTANOYLTRANSFERASE"/>
    <property type="match status" value="1"/>
</dbReference>
<dbReference type="Pfam" id="PF21948">
    <property type="entry name" value="LplA-B_cat"/>
    <property type="match status" value="1"/>
</dbReference>
<reference evidence="6" key="1">
    <citation type="journal article" date="2014" name="Front. Microbiol.">
        <title>High frequency of phylogenetically diverse reductive dehalogenase-homologous genes in deep subseafloor sedimentary metagenomes.</title>
        <authorList>
            <person name="Kawai M."/>
            <person name="Futagami T."/>
            <person name="Toyoda A."/>
            <person name="Takaki Y."/>
            <person name="Nishi S."/>
            <person name="Hori S."/>
            <person name="Arai W."/>
            <person name="Tsubouchi T."/>
            <person name="Morono Y."/>
            <person name="Uchiyama I."/>
            <person name="Ito T."/>
            <person name="Fujiyama A."/>
            <person name="Inagaki F."/>
            <person name="Takami H."/>
        </authorList>
    </citation>
    <scope>NUCLEOTIDE SEQUENCE</scope>
    <source>
        <strain evidence="6">Expedition CK06-06</strain>
    </source>
</reference>
<proteinExistence type="inferred from homology"/>
<dbReference type="NCBIfam" id="TIGR00214">
    <property type="entry name" value="lipB"/>
    <property type="match status" value="1"/>
</dbReference>
<dbReference type="PROSITE" id="PS51733">
    <property type="entry name" value="BPL_LPL_CATALYTIC"/>
    <property type="match status" value="1"/>
</dbReference>
<keyword evidence="4" id="KW-0012">Acyltransferase</keyword>
<dbReference type="InterPro" id="IPR000544">
    <property type="entry name" value="Octanoyltransferase"/>
</dbReference>
<dbReference type="PROSITE" id="PS01313">
    <property type="entry name" value="LIPB"/>
    <property type="match status" value="1"/>
</dbReference>
<dbReference type="PIRSF" id="PIRSF016262">
    <property type="entry name" value="LPLase"/>
    <property type="match status" value="1"/>
</dbReference>
<accession>X1AE88</accession>
<evidence type="ECO:0000256" key="2">
    <source>
        <dbReference type="ARBA" id="ARBA00012334"/>
    </source>
</evidence>
<dbReference type="InterPro" id="IPR045864">
    <property type="entry name" value="aa-tRNA-synth_II/BPL/LPL"/>
</dbReference>
<dbReference type="EMBL" id="BART01000345">
    <property type="protein sequence ID" value="GAG70948.1"/>
    <property type="molecule type" value="Genomic_DNA"/>
</dbReference>
<evidence type="ECO:0000256" key="1">
    <source>
        <dbReference type="ARBA" id="ARBA00004821"/>
    </source>
</evidence>
<gene>
    <name evidence="6" type="ORF">S01H4_01771</name>
</gene>
<dbReference type="CDD" id="cd16444">
    <property type="entry name" value="LipB"/>
    <property type="match status" value="1"/>
</dbReference>
<evidence type="ECO:0000313" key="6">
    <source>
        <dbReference type="EMBL" id="GAG70948.1"/>
    </source>
</evidence>